<accession>A0A8D8TZ14</accession>
<name>A0A8D8TZ14_9HEMI</name>
<sequence>MKQFLQNQDQKGITITIHLKRHLIFLVKLILMVHHLILIIHHLILMVHQAIRSVHHYTMKTSNIVTSPFTFQNQQISFSSYASVLSQSAPLTILTIPPVGLKT</sequence>
<proteinExistence type="predicted"/>
<dbReference type="EMBL" id="HBUF01343058">
    <property type="protein sequence ID" value="CAG6706221.1"/>
    <property type="molecule type" value="Transcribed_RNA"/>
</dbReference>
<dbReference type="EMBL" id="HBUF01343057">
    <property type="protein sequence ID" value="CAG6706219.1"/>
    <property type="molecule type" value="Transcribed_RNA"/>
</dbReference>
<dbReference type="EMBL" id="HBUF01343059">
    <property type="protein sequence ID" value="CAG6706223.1"/>
    <property type="molecule type" value="Transcribed_RNA"/>
</dbReference>
<dbReference type="EMBL" id="HBUF01323513">
    <property type="protein sequence ID" value="CAG6695453.1"/>
    <property type="molecule type" value="Transcribed_RNA"/>
</dbReference>
<protein>
    <submittedName>
        <fullName evidence="2">Uncharacterized protein</fullName>
    </submittedName>
</protein>
<dbReference type="EMBL" id="HBUF01323515">
    <property type="protein sequence ID" value="CAG6695459.1"/>
    <property type="molecule type" value="Transcribed_RNA"/>
</dbReference>
<dbReference type="EMBL" id="HBUF01323514">
    <property type="protein sequence ID" value="CAG6695456.1"/>
    <property type="molecule type" value="Transcribed_RNA"/>
</dbReference>
<organism evidence="2">
    <name type="scientific">Cacopsylla melanoneura</name>
    <dbReference type="NCBI Taxonomy" id="428564"/>
    <lineage>
        <taxon>Eukaryota</taxon>
        <taxon>Metazoa</taxon>
        <taxon>Ecdysozoa</taxon>
        <taxon>Arthropoda</taxon>
        <taxon>Hexapoda</taxon>
        <taxon>Insecta</taxon>
        <taxon>Pterygota</taxon>
        <taxon>Neoptera</taxon>
        <taxon>Paraneoptera</taxon>
        <taxon>Hemiptera</taxon>
        <taxon>Sternorrhyncha</taxon>
        <taxon>Psylloidea</taxon>
        <taxon>Psyllidae</taxon>
        <taxon>Psyllinae</taxon>
        <taxon>Cacopsylla</taxon>
    </lineage>
</organism>
<reference evidence="2" key="1">
    <citation type="submission" date="2021-05" db="EMBL/GenBank/DDBJ databases">
        <authorList>
            <person name="Alioto T."/>
            <person name="Alioto T."/>
            <person name="Gomez Garrido J."/>
        </authorList>
    </citation>
    <scope>NUCLEOTIDE SEQUENCE</scope>
</reference>
<evidence type="ECO:0000313" key="2">
    <source>
        <dbReference type="EMBL" id="CAG6695459.1"/>
    </source>
</evidence>
<dbReference type="EMBL" id="HBUF01675724">
    <property type="protein sequence ID" value="CAG6791337.1"/>
    <property type="molecule type" value="Transcribed_RNA"/>
</dbReference>
<dbReference type="EMBL" id="HBUF01675723">
    <property type="protein sequence ID" value="CAG6791334.1"/>
    <property type="molecule type" value="Transcribed_RNA"/>
</dbReference>
<keyword evidence="1" id="KW-1133">Transmembrane helix</keyword>
<evidence type="ECO:0000256" key="1">
    <source>
        <dbReference type="SAM" id="Phobius"/>
    </source>
</evidence>
<keyword evidence="1" id="KW-0472">Membrane</keyword>
<dbReference type="EMBL" id="HBUF01675722">
    <property type="protein sequence ID" value="CAG6791331.1"/>
    <property type="molecule type" value="Transcribed_RNA"/>
</dbReference>
<feature type="transmembrane region" description="Helical" evidence="1">
    <location>
        <begin position="23"/>
        <end position="44"/>
    </location>
</feature>
<dbReference type="AlphaFoldDB" id="A0A8D8TZ14"/>
<keyword evidence="1" id="KW-0812">Transmembrane</keyword>